<sequence length="136" mass="14584">MPTPYVTPEQLEALYGPHFMAEALKEGASLEAVLDSIHSEVDAYVSKQVQMPPTSEAVAQVRPAAAKLIAHQLNVQAPSEALTASAQEARRFLENVAAGKVLLHTEPAVCEGPGPCRSGFRFAFSSAPRILSDRSR</sequence>
<dbReference type="InterPro" id="IPR009752">
    <property type="entry name" value="Phage_Mu_GpJ"/>
</dbReference>
<comment type="caution">
    <text evidence="1">The sequence shown here is derived from an EMBL/GenBank/DDBJ whole genome shotgun (WGS) entry which is preliminary data.</text>
</comment>
<evidence type="ECO:0000313" key="1">
    <source>
        <dbReference type="EMBL" id="RGE46644.1"/>
    </source>
</evidence>
<accession>A0A373FR38</accession>
<gene>
    <name evidence="1" type="ORF">DZC30_02390</name>
</gene>
<name>A0A373FR38_COMTE</name>
<protein>
    <submittedName>
        <fullName evidence="1">DUF1320 domain-containing protein</fullName>
    </submittedName>
</protein>
<dbReference type="AlphaFoldDB" id="A0A373FR38"/>
<dbReference type="Pfam" id="PF07030">
    <property type="entry name" value="Phage_Mu_Gp36"/>
    <property type="match status" value="1"/>
</dbReference>
<dbReference type="EMBL" id="QURR01000002">
    <property type="protein sequence ID" value="RGE46644.1"/>
    <property type="molecule type" value="Genomic_DNA"/>
</dbReference>
<evidence type="ECO:0000313" key="2">
    <source>
        <dbReference type="Proteomes" id="UP000261948"/>
    </source>
</evidence>
<keyword evidence="2" id="KW-1185">Reference proteome</keyword>
<reference evidence="1 2" key="1">
    <citation type="submission" date="2018-08" db="EMBL/GenBank/DDBJ databases">
        <title>Comamonas testosteroni strain SWCO2.</title>
        <authorList>
            <person name="Jiang N."/>
            <person name="Zhang X.Z."/>
        </authorList>
    </citation>
    <scope>NUCLEOTIDE SEQUENCE [LARGE SCALE GENOMIC DNA]</scope>
    <source>
        <strain evidence="1 2">SWCO2</strain>
    </source>
</reference>
<organism evidence="1 2">
    <name type="scientific">Comamonas testosteroni</name>
    <name type="common">Pseudomonas testosteroni</name>
    <dbReference type="NCBI Taxonomy" id="285"/>
    <lineage>
        <taxon>Bacteria</taxon>
        <taxon>Pseudomonadati</taxon>
        <taxon>Pseudomonadota</taxon>
        <taxon>Betaproteobacteria</taxon>
        <taxon>Burkholderiales</taxon>
        <taxon>Comamonadaceae</taxon>
        <taxon>Comamonas</taxon>
    </lineage>
</organism>
<proteinExistence type="predicted"/>
<dbReference type="Proteomes" id="UP000261948">
    <property type="component" value="Unassembled WGS sequence"/>
</dbReference>